<dbReference type="SUPFAM" id="SSF88946">
    <property type="entry name" value="Sigma2 domain of RNA polymerase sigma factors"/>
    <property type="match status" value="1"/>
</dbReference>
<organism evidence="1 2">
    <name type="scientific">Parvularcula marina</name>
    <dbReference type="NCBI Taxonomy" id="2292771"/>
    <lineage>
        <taxon>Bacteria</taxon>
        <taxon>Pseudomonadati</taxon>
        <taxon>Pseudomonadota</taxon>
        <taxon>Alphaproteobacteria</taxon>
        <taxon>Parvularculales</taxon>
        <taxon>Parvularculaceae</taxon>
        <taxon>Parvularcula</taxon>
    </lineage>
</organism>
<dbReference type="InterPro" id="IPR013325">
    <property type="entry name" value="RNA_pol_sigma_r2"/>
</dbReference>
<comment type="caution">
    <text evidence="1">The sequence shown here is derived from an EMBL/GenBank/DDBJ whole genome shotgun (WGS) entry which is preliminary data.</text>
</comment>
<evidence type="ECO:0000313" key="1">
    <source>
        <dbReference type="EMBL" id="RFB05703.1"/>
    </source>
</evidence>
<dbReference type="GO" id="GO:0006352">
    <property type="term" value="P:DNA-templated transcription initiation"/>
    <property type="evidence" value="ECO:0007669"/>
    <property type="project" value="InterPro"/>
</dbReference>
<keyword evidence="2" id="KW-1185">Reference proteome</keyword>
<gene>
    <name evidence="1" type="ORF">DX908_10755</name>
</gene>
<dbReference type="Gene3D" id="1.10.1740.10">
    <property type="match status" value="1"/>
</dbReference>
<dbReference type="AlphaFoldDB" id="A0A371RJT1"/>
<dbReference type="Proteomes" id="UP000264589">
    <property type="component" value="Unassembled WGS sequence"/>
</dbReference>
<dbReference type="GO" id="GO:0003700">
    <property type="term" value="F:DNA-binding transcription factor activity"/>
    <property type="evidence" value="ECO:0007669"/>
    <property type="project" value="InterPro"/>
</dbReference>
<reference evidence="1 2" key="1">
    <citation type="submission" date="2018-08" db="EMBL/GenBank/DDBJ databases">
        <title>Parvularcula sp. SM1705, isolated from surface water of the South Sea China.</title>
        <authorList>
            <person name="Sun L."/>
        </authorList>
    </citation>
    <scope>NUCLEOTIDE SEQUENCE [LARGE SCALE GENOMIC DNA]</scope>
    <source>
        <strain evidence="1 2">SM1705</strain>
    </source>
</reference>
<sequence>MSELRTIEQRRLYNEAYARMSQIVRSFRICPRHDQHAVQQITNDVFLVWCERRKNHVHPWADEDHEFLWTTSVAKNKIIDFLRSEGRWRERNVQMDDPIDPLAEGCADSAIVAQGGDLQVSEPALLKFCRLPLERLFRAIEKECHFTAIIVSRRWIDPATCTVISRDKSAEKIAIALSANRHVGRVTPDQVREVDRLFRRLIEDCDLLDRVVAGTEPSGWLARVRDHR</sequence>
<dbReference type="RefSeq" id="WP_116392336.1">
    <property type="nucleotide sequence ID" value="NZ_QUQO01000001.1"/>
</dbReference>
<accession>A0A371RJT1</accession>
<dbReference type="EMBL" id="QUQO01000001">
    <property type="protein sequence ID" value="RFB05703.1"/>
    <property type="molecule type" value="Genomic_DNA"/>
</dbReference>
<evidence type="ECO:0000313" key="2">
    <source>
        <dbReference type="Proteomes" id="UP000264589"/>
    </source>
</evidence>
<protein>
    <submittedName>
        <fullName evidence="1">Uncharacterized protein</fullName>
    </submittedName>
</protein>
<name>A0A371RJT1_9PROT</name>
<proteinExistence type="predicted"/>
<dbReference type="InParanoid" id="A0A371RJT1"/>